<dbReference type="GO" id="GO:0005506">
    <property type="term" value="F:iron ion binding"/>
    <property type="evidence" value="ECO:0007669"/>
    <property type="project" value="InterPro"/>
</dbReference>
<dbReference type="Proteomes" id="UP001198242">
    <property type="component" value="Unassembled WGS sequence"/>
</dbReference>
<evidence type="ECO:0000256" key="2">
    <source>
        <dbReference type="ARBA" id="ARBA00001962"/>
    </source>
</evidence>
<comment type="similarity">
    <text evidence="3">Belongs to the LuxS family.</text>
</comment>
<evidence type="ECO:0000256" key="1">
    <source>
        <dbReference type="ARBA" id="ARBA00000297"/>
    </source>
</evidence>
<reference evidence="15 16" key="1">
    <citation type="submission" date="2021-10" db="EMBL/GenBank/DDBJ databases">
        <title>Anaerobic single-cell dispensing facilitates the cultivation of human gut bacteria.</title>
        <authorList>
            <person name="Afrizal A."/>
        </authorList>
    </citation>
    <scope>NUCLEOTIDE SEQUENCE [LARGE SCALE GENOMIC DNA]</scope>
    <source>
        <strain evidence="15 16">CLA-AA-H232</strain>
    </source>
</reference>
<evidence type="ECO:0000256" key="9">
    <source>
        <dbReference type="ARBA" id="ARBA00022929"/>
    </source>
</evidence>
<gene>
    <name evidence="15" type="ORF">LKE05_01785</name>
</gene>
<dbReference type="AlphaFoldDB" id="A0AAE3J8L2"/>
<keyword evidence="9" id="KW-0071">Autoinducer synthesis</keyword>
<dbReference type="PRINTS" id="PR01487">
    <property type="entry name" value="LUXSPROTEIN"/>
</dbReference>
<evidence type="ECO:0000256" key="13">
    <source>
        <dbReference type="ARBA" id="ARBA00030600"/>
    </source>
</evidence>
<keyword evidence="11 15" id="KW-0456">Lyase</keyword>
<keyword evidence="7" id="KW-0673">Quorum sensing</keyword>
<evidence type="ECO:0000256" key="11">
    <source>
        <dbReference type="ARBA" id="ARBA00023239"/>
    </source>
</evidence>
<dbReference type="EC" id="4.4.1.21" evidence="5"/>
<evidence type="ECO:0000313" key="16">
    <source>
        <dbReference type="Proteomes" id="UP001198242"/>
    </source>
</evidence>
<dbReference type="SUPFAM" id="SSF63411">
    <property type="entry name" value="LuxS/MPP-like metallohydrolase"/>
    <property type="match status" value="1"/>
</dbReference>
<protein>
    <recommendedName>
        <fullName evidence="6">S-ribosylhomocysteine lyase</fullName>
        <ecNumber evidence="5">4.4.1.21</ecNumber>
    </recommendedName>
    <alternativeName>
        <fullName evidence="13">AI-2 synthesis protein</fullName>
    </alternativeName>
    <alternativeName>
        <fullName evidence="14">Autoinducer-2 production protein LuxS</fullName>
    </alternativeName>
</protein>
<dbReference type="Gene3D" id="3.30.1360.80">
    <property type="entry name" value="S-ribosylhomocysteinase (LuxS)"/>
    <property type="match status" value="1"/>
</dbReference>
<dbReference type="InterPro" id="IPR003815">
    <property type="entry name" value="S-ribosylhomocysteinase"/>
</dbReference>
<comment type="function">
    <text evidence="12">Involved in the synthesis of autoinducer 2 (AI-2) which is secreted by bacteria and is used to communicate both the cell density and the metabolic potential of the environment. The regulation of gene expression in response to changes in cell density is called quorum sensing. Catalyzes the transformation of S-ribosylhomocysteine (RHC) to homocysteine (HC) and 4,5-dihydroxy-2,3-pentadione (DPD).</text>
</comment>
<evidence type="ECO:0000256" key="8">
    <source>
        <dbReference type="ARBA" id="ARBA00022723"/>
    </source>
</evidence>
<evidence type="ECO:0000256" key="5">
    <source>
        <dbReference type="ARBA" id="ARBA00012240"/>
    </source>
</evidence>
<evidence type="ECO:0000256" key="7">
    <source>
        <dbReference type="ARBA" id="ARBA00022654"/>
    </source>
</evidence>
<dbReference type="PANTHER" id="PTHR35799">
    <property type="entry name" value="S-RIBOSYLHOMOCYSTEINE LYASE"/>
    <property type="match status" value="1"/>
</dbReference>
<dbReference type="GO" id="GO:0043768">
    <property type="term" value="F:S-ribosylhomocysteine lyase activity"/>
    <property type="evidence" value="ECO:0007669"/>
    <property type="project" value="UniProtKB-EC"/>
</dbReference>
<comment type="caution">
    <text evidence="15">The sequence shown here is derived from an EMBL/GenBank/DDBJ whole genome shotgun (WGS) entry which is preliminary data.</text>
</comment>
<keyword evidence="16" id="KW-1185">Reference proteome</keyword>
<dbReference type="EMBL" id="JAJEQM010000002">
    <property type="protein sequence ID" value="MCC2209526.1"/>
    <property type="molecule type" value="Genomic_DNA"/>
</dbReference>
<dbReference type="InterPro" id="IPR037005">
    <property type="entry name" value="LuxS_sf"/>
</dbReference>
<name>A0AAE3J8L2_9FIRM</name>
<dbReference type="InterPro" id="IPR011249">
    <property type="entry name" value="Metalloenz_LuxS/M16"/>
</dbReference>
<sequence length="158" mass="17946">MNKIKSFQVDHRKLGVGIYVSRVDVDIVTYDLRFCKPNSGTVLDNVTMHTIEHMLATFVRNSDIKNEVLYFGPMGCQTGFYLLVRDVVPKEKVLETVKDILAKTIKHDGEVFGASEIECGNYKTLNLDCAKKACREHLEAIRDINDIITYDDVNQRGC</sequence>
<evidence type="ECO:0000256" key="14">
    <source>
        <dbReference type="ARBA" id="ARBA00031777"/>
    </source>
</evidence>
<proteinExistence type="inferred from homology"/>
<evidence type="ECO:0000256" key="10">
    <source>
        <dbReference type="ARBA" id="ARBA00023004"/>
    </source>
</evidence>
<keyword evidence="8" id="KW-0479">Metal-binding</keyword>
<evidence type="ECO:0000256" key="12">
    <source>
        <dbReference type="ARBA" id="ARBA00024654"/>
    </source>
</evidence>
<dbReference type="RefSeq" id="WP_308455743.1">
    <property type="nucleotide sequence ID" value="NZ_JAJEQM010000002.1"/>
</dbReference>
<evidence type="ECO:0000256" key="6">
    <source>
        <dbReference type="ARBA" id="ARBA00015130"/>
    </source>
</evidence>
<dbReference type="NCBIfam" id="NF002604">
    <property type="entry name" value="PRK02260.1-4"/>
    <property type="match status" value="1"/>
</dbReference>
<dbReference type="GO" id="GO:0009372">
    <property type="term" value="P:quorum sensing"/>
    <property type="evidence" value="ECO:0007669"/>
    <property type="project" value="UniProtKB-KW"/>
</dbReference>
<dbReference type="PANTHER" id="PTHR35799:SF1">
    <property type="entry name" value="S-RIBOSYLHOMOCYSTEINE LYASE"/>
    <property type="match status" value="1"/>
</dbReference>
<comment type="subunit">
    <text evidence="4">Homodimer.</text>
</comment>
<dbReference type="Pfam" id="PF02664">
    <property type="entry name" value="LuxS"/>
    <property type="match status" value="1"/>
</dbReference>
<evidence type="ECO:0000256" key="4">
    <source>
        <dbReference type="ARBA" id="ARBA00011738"/>
    </source>
</evidence>
<accession>A0AAE3J8L2</accession>
<comment type="catalytic activity">
    <reaction evidence="1">
        <text>S-(5-deoxy-D-ribos-5-yl)-L-homocysteine = (S)-4,5-dihydroxypentane-2,3-dione + L-homocysteine</text>
        <dbReference type="Rhea" id="RHEA:17753"/>
        <dbReference type="ChEBI" id="CHEBI:29484"/>
        <dbReference type="ChEBI" id="CHEBI:58195"/>
        <dbReference type="ChEBI" id="CHEBI:58199"/>
        <dbReference type="EC" id="4.4.1.21"/>
    </reaction>
</comment>
<organism evidence="15 16">
    <name type="scientific">Hominilimicola fabiformis</name>
    <dbReference type="NCBI Taxonomy" id="2885356"/>
    <lineage>
        <taxon>Bacteria</taxon>
        <taxon>Bacillati</taxon>
        <taxon>Bacillota</taxon>
        <taxon>Clostridia</taxon>
        <taxon>Eubacteriales</taxon>
        <taxon>Oscillospiraceae</taxon>
        <taxon>Hominilimicola</taxon>
    </lineage>
</organism>
<keyword evidence="10" id="KW-0408">Iron</keyword>
<comment type="cofactor">
    <cofactor evidence="2">
        <name>Fe cation</name>
        <dbReference type="ChEBI" id="CHEBI:24875"/>
    </cofactor>
</comment>
<evidence type="ECO:0000313" key="15">
    <source>
        <dbReference type="EMBL" id="MCC2209526.1"/>
    </source>
</evidence>
<evidence type="ECO:0000256" key="3">
    <source>
        <dbReference type="ARBA" id="ARBA00007311"/>
    </source>
</evidence>